<comment type="caution">
    <text evidence="1">The sequence shown here is derived from an EMBL/GenBank/DDBJ whole genome shotgun (WGS) entry which is preliminary data.</text>
</comment>
<gene>
    <name evidence="1" type="ORF">MLD38_029322</name>
</gene>
<dbReference type="Proteomes" id="UP001057402">
    <property type="component" value="Chromosome 8"/>
</dbReference>
<proteinExistence type="predicted"/>
<organism evidence="1 2">
    <name type="scientific">Melastoma candidum</name>
    <dbReference type="NCBI Taxonomy" id="119954"/>
    <lineage>
        <taxon>Eukaryota</taxon>
        <taxon>Viridiplantae</taxon>
        <taxon>Streptophyta</taxon>
        <taxon>Embryophyta</taxon>
        <taxon>Tracheophyta</taxon>
        <taxon>Spermatophyta</taxon>
        <taxon>Magnoliopsida</taxon>
        <taxon>eudicotyledons</taxon>
        <taxon>Gunneridae</taxon>
        <taxon>Pentapetalae</taxon>
        <taxon>rosids</taxon>
        <taxon>malvids</taxon>
        <taxon>Myrtales</taxon>
        <taxon>Melastomataceae</taxon>
        <taxon>Melastomatoideae</taxon>
        <taxon>Melastomateae</taxon>
        <taxon>Melastoma</taxon>
    </lineage>
</organism>
<dbReference type="EMBL" id="CM042887">
    <property type="protein sequence ID" value="KAI4331099.1"/>
    <property type="molecule type" value="Genomic_DNA"/>
</dbReference>
<evidence type="ECO:0000313" key="1">
    <source>
        <dbReference type="EMBL" id="KAI4331099.1"/>
    </source>
</evidence>
<reference evidence="2" key="1">
    <citation type="journal article" date="2023" name="Front. Plant Sci.">
        <title>Chromosomal-level genome assembly of Melastoma candidum provides insights into trichome evolution.</title>
        <authorList>
            <person name="Zhong Y."/>
            <person name="Wu W."/>
            <person name="Sun C."/>
            <person name="Zou P."/>
            <person name="Liu Y."/>
            <person name="Dai S."/>
            <person name="Zhou R."/>
        </authorList>
    </citation>
    <scope>NUCLEOTIDE SEQUENCE [LARGE SCALE GENOMIC DNA]</scope>
</reference>
<name>A0ACB9N605_9MYRT</name>
<protein>
    <submittedName>
        <fullName evidence="1">Uncharacterized protein</fullName>
    </submittedName>
</protein>
<keyword evidence="2" id="KW-1185">Reference proteome</keyword>
<accession>A0ACB9N605</accession>
<evidence type="ECO:0000313" key="2">
    <source>
        <dbReference type="Proteomes" id="UP001057402"/>
    </source>
</evidence>
<sequence>MSRSTLLHRVFCSKDQEKKRLPPNFLGGLWSFWIDLHLLLLLLAEGFPASRLQVLISEEFDNWESDSTENEPKAHCMVILKGRILKVLKRRRPYTYSHGQKPHQTYLVVS</sequence>